<gene>
    <name evidence="1" type="ORF">UFOPK3376_01583</name>
</gene>
<name>A0A6J7EJR0_9ZZZZ</name>
<dbReference type="EMBL" id="CAFBLP010000037">
    <property type="protein sequence ID" value="CAB4881575.1"/>
    <property type="molecule type" value="Genomic_DNA"/>
</dbReference>
<protein>
    <submittedName>
        <fullName evidence="1">Unannotated protein</fullName>
    </submittedName>
</protein>
<dbReference type="AlphaFoldDB" id="A0A6J7EJR0"/>
<accession>A0A6J7EJR0</accession>
<sequence length="75" mass="8094">MLLARYDQAPVAALTTALRRVLGRPDAAWPELLAAARFTDTRTAALLVGDERALDALAAELNEIRTLDAGMTSDR</sequence>
<proteinExistence type="predicted"/>
<evidence type="ECO:0000313" key="1">
    <source>
        <dbReference type="EMBL" id="CAB4881575.1"/>
    </source>
</evidence>
<reference evidence="1" key="1">
    <citation type="submission" date="2020-05" db="EMBL/GenBank/DDBJ databases">
        <authorList>
            <person name="Chiriac C."/>
            <person name="Salcher M."/>
            <person name="Ghai R."/>
            <person name="Kavagutti S V."/>
        </authorList>
    </citation>
    <scope>NUCLEOTIDE SEQUENCE</scope>
</reference>
<organism evidence="1">
    <name type="scientific">freshwater metagenome</name>
    <dbReference type="NCBI Taxonomy" id="449393"/>
    <lineage>
        <taxon>unclassified sequences</taxon>
        <taxon>metagenomes</taxon>
        <taxon>ecological metagenomes</taxon>
    </lineage>
</organism>